<feature type="domain" description="Colicin E5 ribonuclease" evidence="2">
    <location>
        <begin position="3"/>
        <end position="88"/>
    </location>
</feature>
<keyword evidence="4" id="KW-1185">Reference proteome</keyword>
<dbReference type="Proteomes" id="UP001155820">
    <property type="component" value="Unassembled WGS sequence"/>
</dbReference>
<protein>
    <recommendedName>
        <fullName evidence="2">Colicin E5 ribonuclease domain-containing protein</fullName>
    </recommendedName>
</protein>
<dbReference type="Pfam" id="PF12106">
    <property type="entry name" value="Colicin_E5"/>
    <property type="match status" value="1"/>
</dbReference>
<proteinExistence type="predicted"/>
<accession>A0AA44EIM2</accession>
<dbReference type="Gene3D" id="3.30.2310.30">
    <property type="match status" value="1"/>
</dbReference>
<gene>
    <name evidence="3" type="ORF">FOB26_06685</name>
</gene>
<feature type="compositionally biased region" description="Polar residues" evidence="1">
    <location>
        <begin position="21"/>
        <end position="34"/>
    </location>
</feature>
<dbReference type="SUPFAM" id="SSF102824">
    <property type="entry name" value="Colicin D/E5 nuclease domain"/>
    <property type="match status" value="1"/>
</dbReference>
<dbReference type="RefSeq" id="WP_107340023.1">
    <property type="nucleotide sequence ID" value="NZ_JABRWM010000006.1"/>
</dbReference>
<evidence type="ECO:0000313" key="3">
    <source>
        <dbReference type="EMBL" id="NRF18762.1"/>
    </source>
</evidence>
<feature type="region of interest" description="Disordered" evidence="1">
    <location>
        <begin position="1"/>
        <end position="55"/>
    </location>
</feature>
<evidence type="ECO:0000313" key="4">
    <source>
        <dbReference type="Proteomes" id="UP001155820"/>
    </source>
</evidence>
<dbReference type="InterPro" id="IPR038234">
    <property type="entry name" value="Colicin_E5_C_sf"/>
</dbReference>
<dbReference type="InterPro" id="IPR038233">
    <property type="entry name" value="Colicin_D/E5_nuclease"/>
</dbReference>
<name>A0AA44EIM2_9HYPH</name>
<evidence type="ECO:0000256" key="1">
    <source>
        <dbReference type="SAM" id="MobiDB-lite"/>
    </source>
</evidence>
<sequence>MATKIAPKIERQIGRRGWDRNSINETIAQPQRTVTTRDTRHNPETGVRNDDPATAFINRDGSYVVRNNRTGDIVQVSDRTDPSWKSPFE</sequence>
<feature type="compositionally biased region" description="Basic and acidic residues" evidence="1">
    <location>
        <begin position="7"/>
        <end position="19"/>
    </location>
</feature>
<dbReference type="InterPro" id="IPR021964">
    <property type="entry name" value="Colicin_E5_C"/>
</dbReference>
<reference evidence="3" key="1">
    <citation type="submission" date="2019-07" db="EMBL/GenBank/DDBJ databases">
        <title>FDA dAtabase for Regulatory Grade micrObial Sequences (FDA-ARGOS): Supporting development and validation of Infectious Disease Dx tests.</title>
        <authorList>
            <person name="Bachman M."/>
            <person name="Young C."/>
            <person name="Tallon L."/>
            <person name="Sadzewicz L."/>
            <person name="Vavikolanu K."/>
            <person name="Mehta A."/>
            <person name="Aluvathingal J."/>
            <person name="Nadendla S."/>
            <person name="Nandy P."/>
            <person name="Geyer C."/>
            <person name="Yan Y."/>
            <person name="Sichtig H."/>
        </authorList>
    </citation>
    <scope>NUCLEOTIDE SEQUENCE</scope>
    <source>
        <strain evidence="3">FDAARGOS_618</strain>
    </source>
</reference>
<comment type="caution">
    <text evidence="3">The sequence shown here is derived from an EMBL/GenBank/DDBJ whole genome shotgun (WGS) entry which is preliminary data.</text>
</comment>
<dbReference type="GO" id="GO:0004540">
    <property type="term" value="F:RNA nuclease activity"/>
    <property type="evidence" value="ECO:0007669"/>
    <property type="project" value="InterPro"/>
</dbReference>
<dbReference type="EMBL" id="JABRWM010000006">
    <property type="protein sequence ID" value="NRF18762.1"/>
    <property type="molecule type" value="Genomic_DNA"/>
</dbReference>
<organism evidence="3 4">
    <name type="scientific">Agrobacterium pusense</name>
    <dbReference type="NCBI Taxonomy" id="648995"/>
    <lineage>
        <taxon>Bacteria</taxon>
        <taxon>Pseudomonadati</taxon>
        <taxon>Pseudomonadota</taxon>
        <taxon>Alphaproteobacteria</taxon>
        <taxon>Hyphomicrobiales</taxon>
        <taxon>Rhizobiaceae</taxon>
        <taxon>Rhizobium/Agrobacterium group</taxon>
        <taxon>Agrobacterium</taxon>
    </lineage>
</organism>
<feature type="compositionally biased region" description="Basic and acidic residues" evidence="1">
    <location>
        <begin position="35"/>
        <end position="51"/>
    </location>
</feature>
<evidence type="ECO:0000259" key="2">
    <source>
        <dbReference type="Pfam" id="PF12106"/>
    </source>
</evidence>
<dbReference type="AlphaFoldDB" id="A0AA44EIM2"/>